<gene>
    <name evidence="1" type="ORF">ACJIZ3_009910</name>
</gene>
<dbReference type="PANTHER" id="PTHR48065:SF75">
    <property type="entry name" value="LEUCINE-RICH REPEAT-CONTAINING N-TERMINAL PLANT-TYPE DOMAIN-CONTAINING PROTEIN"/>
    <property type="match status" value="1"/>
</dbReference>
<dbReference type="PANTHER" id="PTHR48065">
    <property type="entry name" value="OS10G0469600 PROTEIN"/>
    <property type="match status" value="1"/>
</dbReference>
<dbReference type="Gene3D" id="3.80.10.10">
    <property type="entry name" value="Ribonuclease Inhibitor"/>
    <property type="match status" value="1"/>
</dbReference>
<reference evidence="1 2" key="1">
    <citation type="submission" date="2024-12" db="EMBL/GenBank/DDBJ databases">
        <title>The unique morphological basis and parallel evolutionary history of personate flowers in Penstemon.</title>
        <authorList>
            <person name="Depatie T.H."/>
            <person name="Wessinger C.A."/>
        </authorList>
    </citation>
    <scope>NUCLEOTIDE SEQUENCE [LARGE SCALE GENOMIC DNA]</scope>
    <source>
        <strain evidence="1">WTNN_2</strain>
        <tissue evidence="1">Leaf</tissue>
    </source>
</reference>
<proteinExistence type="predicted"/>
<dbReference type="InterPro" id="IPR032675">
    <property type="entry name" value="LRR_dom_sf"/>
</dbReference>
<name>A0ABD3TDV5_9LAMI</name>
<accession>A0ABD3TDV5</accession>
<comment type="caution">
    <text evidence="1">The sequence shown here is derived from an EMBL/GenBank/DDBJ whole genome shotgun (WGS) entry which is preliminary data.</text>
</comment>
<dbReference type="EMBL" id="JBJXBP010000004">
    <property type="protein sequence ID" value="KAL3835174.1"/>
    <property type="molecule type" value="Genomic_DNA"/>
</dbReference>
<dbReference type="InterPro" id="IPR001611">
    <property type="entry name" value="Leu-rich_rpt"/>
</dbReference>
<dbReference type="AlphaFoldDB" id="A0ABD3TDV5"/>
<sequence>MSVASCPFIGYKNYINLTGILDATYPCVADSLLVLSLNDNNIIGFLPEEISKCSNLTHLYLHGNSLTGTVPAALLELRNLKRLDVSQNLIPNFSFENFQEFNVSNNKLDGEIPYSGSSFGVSSFSGNPGLCGESLSYSCTAAPAPAPAFPVTDHDVAYGNPTRTYIIWTCIYLFNY</sequence>
<dbReference type="SUPFAM" id="SSF52058">
    <property type="entry name" value="L domain-like"/>
    <property type="match status" value="1"/>
</dbReference>
<dbReference type="Pfam" id="PF00560">
    <property type="entry name" value="LRR_1"/>
    <property type="match status" value="3"/>
</dbReference>
<evidence type="ECO:0000313" key="1">
    <source>
        <dbReference type="EMBL" id="KAL3835174.1"/>
    </source>
</evidence>
<organism evidence="1 2">
    <name type="scientific">Penstemon smallii</name>
    <dbReference type="NCBI Taxonomy" id="265156"/>
    <lineage>
        <taxon>Eukaryota</taxon>
        <taxon>Viridiplantae</taxon>
        <taxon>Streptophyta</taxon>
        <taxon>Embryophyta</taxon>
        <taxon>Tracheophyta</taxon>
        <taxon>Spermatophyta</taxon>
        <taxon>Magnoliopsida</taxon>
        <taxon>eudicotyledons</taxon>
        <taxon>Gunneridae</taxon>
        <taxon>Pentapetalae</taxon>
        <taxon>asterids</taxon>
        <taxon>lamiids</taxon>
        <taxon>Lamiales</taxon>
        <taxon>Plantaginaceae</taxon>
        <taxon>Cheloneae</taxon>
        <taxon>Penstemon</taxon>
    </lineage>
</organism>
<protein>
    <submittedName>
        <fullName evidence="1">Uncharacterized protein</fullName>
    </submittedName>
</protein>
<keyword evidence="2" id="KW-1185">Reference proteome</keyword>
<evidence type="ECO:0000313" key="2">
    <source>
        <dbReference type="Proteomes" id="UP001634393"/>
    </source>
</evidence>
<dbReference type="Proteomes" id="UP001634393">
    <property type="component" value="Unassembled WGS sequence"/>
</dbReference>